<dbReference type="PANTHER" id="PTHR30269:SF0">
    <property type="entry name" value="MEMBRANE TRANSPORTER PROTEIN YFCA-RELATED"/>
    <property type="match status" value="1"/>
</dbReference>
<comment type="subcellular location">
    <subcellularLocation>
        <location evidence="1 8">Cell membrane</location>
        <topology evidence="1 8">Multi-pass membrane protein</topology>
    </subcellularLocation>
</comment>
<evidence type="ECO:0000313" key="9">
    <source>
        <dbReference type="EMBL" id="ONN26867.1"/>
    </source>
</evidence>
<sequence length="241" mass="26338">MYILLFLSGIGAGFVNVLAGGGSMLTLPILTLLGLDISVANGTNRIGILLQNIIATTNFKKNKAFSVKEGLLLSIPTTIGAIFGTFTVLNIDKHILEKIIGIIFFIMSVFILYKPKVWEEGKKVKKNYPLSFLIFLIIGFYGGFIQAGVGFFLITSLIFIEGNNIIKANALKVFIVLCYTSFSFLIFLLNGKIDILKGTILAFGTMIGAKLGTTTALKSSTKFVRLIVFVMIVISSIRYLL</sequence>
<dbReference type="Pfam" id="PF01925">
    <property type="entry name" value="TauE"/>
    <property type="match status" value="1"/>
</dbReference>
<dbReference type="Proteomes" id="UP000242616">
    <property type="component" value="Unassembled WGS sequence"/>
</dbReference>
<comment type="caution">
    <text evidence="9">The sequence shown here is derived from an EMBL/GenBank/DDBJ whole genome shotgun (WGS) entry which is preliminary data.</text>
</comment>
<evidence type="ECO:0000256" key="4">
    <source>
        <dbReference type="ARBA" id="ARBA00022475"/>
    </source>
</evidence>
<keyword evidence="4 8" id="KW-1003">Cell membrane</keyword>
<reference evidence="9 10" key="1">
    <citation type="submission" date="2015-06" db="EMBL/GenBank/DDBJ databases">
        <title>Genome sequencing of Thermotogales isolates from hydrothermal vents.</title>
        <authorList>
            <person name="Haverkamp T.H."/>
            <person name="Kublanov I.V."/>
            <person name="Nesbo C.L."/>
        </authorList>
    </citation>
    <scope>NUCLEOTIDE SEQUENCE [LARGE SCALE GENOMIC DNA]</scope>
    <source>
        <strain evidence="10">ik275mar</strain>
    </source>
</reference>
<evidence type="ECO:0000256" key="8">
    <source>
        <dbReference type="RuleBase" id="RU363041"/>
    </source>
</evidence>
<organism evidence="9 10">
    <name type="scientific">Thermosipho affectus</name>
    <dbReference type="NCBI Taxonomy" id="660294"/>
    <lineage>
        <taxon>Bacteria</taxon>
        <taxon>Thermotogati</taxon>
        <taxon>Thermotogota</taxon>
        <taxon>Thermotogae</taxon>
        <taxon>Thermotogales</taxon>
        <taxon>Fervidobacteriaceae</taxon>
        <taxon>Thermosipho</taxon>
    </lineage>
</organism>
<dbReference type="InterPro" id="IPR002781">
    <property type="entry name" value="TM_pro_TauE-like"/>
</dbReference>
<feature type="transmembrane region" description="Helical" evidence="8">
    <location>
        <begin position="71"/>
        <end position="89"/>
    </location>
</feature>
<evidence type="ECO:0000313" key="10">
    <source>
        <dbReference type="Proteomes" id="UP000242616"/>
    </source>
</evidence>
<evidence type="ECO:0000256" key="6">
    <source>
        <dbReference type="ARBA" id="ARBA00022989"/>
    </source>
</evidence>
<feature type="transmembrane region" description="Helical" evidence="8">
    <location>
        <begin position="95"/>
        <end position="113"/>
    </location>
</feature>
<keyword evidence="6 8" id="KW-1133">Transmembrane helix</keyword>
<keyword evidence="7 8" id="KW-0472">Membrane</keyword>
<keyword evidence="5 8" id="KW-0812">Transmembrane</keyword>
<accession>A0ABX3IGA5</accession>
<proteinExistence type="inferred from homology"/>
<protein>
    <recommendedName>
        <fullName evidence="8">Probable membrane transporter protein</fullName>
    </recommendedName>
</protein>
<evidence type="ECO:0000256" key="3">
    <source>
        <dbReference type="ARBA" id="ARBA00022448"/>
    </source>
</evidence>
<feature type="transmembrane region" description="Helical" evidence="8">
    <location>
        <begin position="166"/>
        <end position="188"/>
    </location>
</feature>
<evidence type="ECO:0000256" key="2">
    <source>
        <dbReference type="ARBA" id="ARBA00009142"/>
    </source>
</evidence>
<keyword evidence="3" id="KW-0813">Transport</keyword>
<feature type="transmembrane region" description="Helical" evidence="8">
    <location>
        <begin position="133"/>
        <end position="160"/>
    </location>
</feature>
<dbReference type="EMBL" id="LBFC01000022">
    <property type="protein sequence ID" value="ONN26867.1"/>
    <property type="molecule type" value="Genomic_DNA"/>
</dbReference>
<dbReference type="InterPro" id="IPR052017">
    <property type="entry name" value="TSUP"/>
</dbReference>
<evidence type="ECO:0000256" key="1">
    <source>
        <dbReference type="ARBA" id="ARBA00004651"/>
    </source>
</evidence>
<evidence type="ECO:0000256" key="5">
    <source>
        <dbReference type="ARBA" id="ARBA00022692"/>
    </source>
</evidence>
<keyword evidence="10" id="KW-1185">Reference proteome</keyword>
<name>A0ABX3IGA5_9BACT</name>
<dbReference type="PANTHER" id="PTHR30269">
    <property type="entry name" value="TRANSMEMBRANE PROTEIN YFCA"/>
    <property type="match status" value="1"/>
</dbReference>
<evidence type="ECO:0000256" key="7">
    <source>
        <dbReference type="ARBA" id="ARBA00023136"/>
    </source>
</evidence>
<feature type="transmembrane region" description="Helical" evidence="8">
    <location>
        <begin position="223"/>
        <end position="240"/>
    </location>
</feature>
<gene>
    <name evidence="9" type="ORF">XJ44_07905</name>
</gene>
<comment type="similarity">
    <text evidence="2 8">Belongs to the 4-toluene sulfonate uptake permease (TSUP) (TC 2.A.102) family.</text>
</comment>